<feature type="compositionally biased region" description="Basic residues" evidence="1">
    <location>
        <begin position="75"/>
        <end position="85"/>
    </location>
</feature>
<evidence type="ECO:0000259" key="2">
    <source>
        <dbReference type="PROSITE" id="PS50222"/>
    </source>
</evidence>
<dbReference type="AlphaFoldDB" id="A0A0H5QPC7"/>
<evidence type="ECO:0000256" key="1">
    <source>
        <dbReference type="SAM" id="MobiDB-lite"/>
    </source>
</evidence>
<protein>
    <recommendedName>
        <fullName evidence="2">EF-hand domain-containing protein</fullName>
    </recommendedName>
</protein>
<evidence type="ECO:0000313" key="3">
    <source>
        <dbReference type="EMBL" id="CRZ03960.1"/>
    </source>
</evidence>
<feature type="domain" description="EF-hand" evidence="2">
    <location>
        <begin position="92"/>
        <end position="127"/>
    </location>
</feature>
<feature type="compositionally biased region" description="Acidic residues" evidence="1">
    <location>
        <begin position="26"/>
        <end position="44"/>
    </location>
</feature>
<dbReference type="SUPFAM" id="SSF47473">
    <property type="entry name" value="EF-hand"/>
    <property type="match status" value="1"/>
</dbReference>
<dbReference type="InterPro" id="IPR002048">
    <property type="entry name" value="EF_hand_dom"/>
</dbReference>
<dbReference type="GO" id="GO:0005509">
    <property type="term" value="F:calcium ion binding"/>
    <property type="evidence" value="ECO:0007669"/>
    <property type="project" value="InterPro"/>
</dbReference>
<sequence length="174" mass="19108">MVKKSDSGRSSGPNEVVRTSRKSSLADDDDDEYIQGSDDAMEDDIPCRSRRTKPSGPTVLSTARSKSCSAAKSKPSAKRKISRKKTLQDDRLSVEQLMGAFRLLDRESKGIITRGDIESAVGEIKGDPLEHNDAIAMLNEADKRGDNNGTVNLSDFMIMMESVFPEAFKTQFTS</sequence>
<organism evidence="3">
    <name type="scientific">Spongospora subterranea</name>
    <dbReference type="NCBI Taxonomy" id="70186"/>
    <lineage>
        <taxon>Eukaryota</taxon>
        <taxon>Sar</taxon>
        <taxon>Rhizaria</taxon>
        <taxon>Endomyxa</taxon>
        <taxon>Phytomyxea</taxon>
        <taxon>Plasmodiophorida</taxon>
        <taxon>Plasmodiophoridae</taxon>
        <taxon>Spongospora</taxon>
    </lineage>
</organism>
<dbReference type="EMBL" id="HACM01003518">
    <property type="protein sequence ID" value="CRZ03960.1"/>
    <property type="molecule type" value="Transcribed_RNA"/>
</dbReference>
<dbReference type="Gene3D" id="1.10.238.10">
    <property type="entry name" value="EF-hand"/>
    <property type="match status" value="1"/>
</dbReference>
<reference evidence="3" key="1">
    <citation type="submission" date="2015-04" db="EMBL/GenBank/DDBJ databases">
        <title>The genome sequence of the plant pathogenic Rhizarian Plasmodiophora brassicae reveals insights in its biotrophic life cycle and the origin of chitin synthesis.</title>
        <authorList>
            <person name="Schwelm A."/>
            <person name="Fogelqvist J."/>
            <person name="Knaust A."/>
            <person name="Julke S."/>
            <person name="Lilja T."/>
            <person name="Dhandapani V."/>
            <person name="Bonilla-Rosso G."/>
            <person name="Karlsson M."/>
            <person name="Shevchenko A."/>
            <person name="Choi S.R."/>
            <person name="Kim H.G."/>
            <person name="Park J.Y."/>
            <person name="Lim Y.P."/>
            <person name="Ludwig-Muller J."/>
            <person name="Dixelius C."/>
        </authorList>
    </citation>
    <scope>NUCLEOTIDE SEQUENCE</scope>
    <source>
        <tissue evidence="3">Potato root galls</tissue>
    </source>
</reference>
<dbReference type="Pfam" id="PF13499">
    <property type="entry name" value="EF-hand_7"/>
    <property type="match status" value="1"/>
</dbReference>
<dbReference type="PROSITE" id="PS50222">
    <property type="entry name" value="EF_HAND_2"/>
    <property type="match status" value="1"/>
</dbReference>
<accession>A0A0H5QPC7</accession>
<feature type="region of interest" description="Disordered" evidence="1">
    <location>
        <begin position="1"/>
        <end position="85"/>
    </location>
</feature>
<name>A0A0H5QPC7_9EUKA</name>
<feature type="compositionally biased region" description="Low complexity" evidence="1">
    <location>
        <begin position="61"/>
        <end position="74"/>
    </location>
</feature>
<proteinExistence type="predicted"/>
<dbReference type="InterPro" id="IPR011992">
    <property type="entry name" value="EF-hand-dom_pair"/>
</dbReference>